<dbReference type="EMBL" id="CPZJ01000004">
    <property type="protein sequence ID" value="CNF47408.1"/>
    <property type="molecule type" value="Genomic_DNA"/>
</dbReference>
<name>A0A0T9M127_YERIN</name>
<dbReference type="AlphaFoldDB" id="A0A0T9M127"/>
<accession>A0A0T9M127</accession>
<dbReference type="InterPro" id="IPR009610">
    <property type="entry name" value="CbtA_toxin"/>
</dbReference>
<gene>
    <name evidence="1" type="primary">ypjF</name>
    <name evidence="1" type="ORF">ERS008530_01282</name>
</gene>
<dbReference type="RefSeq" id="WP_050073114.1">
    <property type="nucleotide sequence ID" value="NZ_CPZJ01000004.1"/>
</dbReference>
<evidence type="ECO:0000313" key="1">
    <source>
        <dbReference type="EMBL" id="CNF47408.1"/>
    </source>
</evidence>
<evidence type="ECO:0000313" key="2">
    <source>
        <dbReference type="Proteomes" id="UP000038750"/>
    </source>
</evidence>
<dbReference type="OrthoDB" id="6580484at2"/>
<reference evidence="1 2" key="1">
    <citation type="submission" date="2015-03" db="EMBL/GenBank/DDBJ databases">
        <authorList>
            <person name="Murphy D."/>
        </authorList>
    </citation>
    <scope>NUCLEOTIDE SEQUENCE [LARGE SCALE GENOMIC DNA]</scope>
    <source>
        <strain evidence="1 2">BR165/97</strain>
    </source>
</reference>
<proteinExistence type="predicted"/>
<dbReference type="Pfam" id="PF06755">
    <property type="entry name" value="CbtA_toxin"/>
    <property type="match status" value="1"/>
</dbReference>
<sequence length="106" mass="12265">MDTTAIREYQKIAAFLLEKHFGLTLNDTNFHDDDVVMGLVGLNIPVYEAINHLVEKYQLDRIDQNDWSPRSPLLTPSNFMVAVLELVPEKVQLVRIDETDEKLMQH</sequence>
<dbReference type="Proteomes" id="UP000038750">
    <property type="component" value="Unassembled WGS sequence"/>
</dbReference>
<protein>
    <submittedName>
        <fullName evidence="1">Ypjf toxin protein</fullName>
    </submittedName>
</protein>
<organism evidence="1 2">
    <name type="scientific">Yersinia intermedia</name>
    <dbReference type="NCBI Taxonomy" id="631"/>
    <lineage>
        <taxon>Bacteria</taxon>
        <taxon>Pseudomonadati</taxon>
        <taxon>Pseudomonadota</taxon>
        <taxon>Gammaproteobacteria</taxon>
        <taxon>Enterobacterales</taxon>
        <taxon>Yersiniaceae</taxon>
        <taxon>Yersinia</taxon>
    </lineage>
</organism>